<keyword evidence="2" id="KW-1133">Transmembrane helix</keyword>
<dbReference type="Proteomes" id="UP000192596">
    <property type="component" value="Unassembled WGS sequence"/>
</dbReference>
<evidence type="ECO:0000313" key="3">
    <source>
        <dbReference type="EMBL" id="OQN96589.1"/>
    </source>
</evidence>
<protein>
    <submittedName>
        <fullName evidence="3">Uncharacterized protein</fullName>
    </submittedName>
</protein>
<accession>A0A1V8SC10</accession>
<name>A0A1V8SC10_9PEZI</name>
<feature type="transmembrane region" description="Helical" evidence="2">
    <location>
        <begin position="746"/>
        <end position="767"/>
    </location>
</feature>
<proteinExistence type="predicted"/>
<feature type="transmembrane region" description="Helical" evidence="2">
    <location>
        <begin position="403"/>
        <end position="422"/>
    </location>
</feature>
<keyword evidence="2" id="KW-0812">Transmembrane</keyword>
<keyword evidence="4" id="KW-1185">Reference proteome</keyword>
<keyword evidence="2" id="KW-0472">Membrane</keyword>
<sequence>MSPTTPSPAFPPINTSVAIINTFGCPCRHYPNHTPESRVPTAPAFDDTLEASKESILLWIFGLWFLASFIGVKLAGAWYIRPRRPDYGLWGLVVIAAAGLFKTVAAEAITAPIPTVTNLGPERQQLSGYPLTPIPTVENCGFRSVAPSNDLSLRSIALAGLIITLLVASTITAKYTARTYDALSNSDGEVSLPQAWSIAQSEDEKWEHTVEDASQSILAPRLQKQSGTGATRMAILLVLLIVAACLVPLVLAEPTGTSTITATASAALVTSPAVLSGNNSTWWVAKDKLQSWFVSASSRPTISLPLAVAAVAISLVSLAGRLRRTATPIRGQVRLSGHGVAISAQDRRSVGKALALMLAALTVLALLLVARAAGTSYPISNATLEAHPSCYRMYRPSCGSTSLQSANLVALVCALIGVALLRNMPLGRGIFAAMLLGLGCLLPLALAENIGDLRPIVNITDITNGTTEDSLTWVPAAVSDAIMLSLSWPTIALDLVTTSIVWATLTGHGIFAALILTLASLLPLTFAQANGPLTIYMAPGPGSQSGGGVSNQHRNAGVPRAEFSWLAVAVLVLCLANTVKGSISLPGILESEGMTATGTGAVPSRTTPAQVTVTLPTSAASRNEPFHLSLAGSRRTRGFIKKLSLSLAVVCLLAFLVPSASAQRTSETSGVTVMVGPPMQHTRPTQGPIPARGAPQTPPPAYTATYVDASNATTTLTINREALDGISFRLRSQGQRTILGPVQLDWASLTAALWGFAAGVALILGMLV</sequence>
<feature type="region of interest" description="Disordered" evidence="1">
    <location>
        <begin position="667"/>
        <end position="700"/>
    </location>
</feature>
<comment type="caution">
    <text evidence="3">The sequence shown here is derived from an EMBL/GenBank/DDBJ whole genome shotgun (WGS) entry which is preliminary data.</text>
</comment>
<feature type="transmembrane region" description="Helical" evidence="2">
    <location>
        <begin position="481"/>
        <end position="503"/>
    </location>
</feature>
<dbReference type="AlphaFoldDB" id="A0A1V8SC10"/>
<feature type="transmembrane region" description="Helical" evidence="2">
    <location>
        <begin position="429"/>
        <end position="447"/>
    </location>
</feature>
<evidence type="ECO:0000256" key="2">
    <source>
        <dbReference type="SAM" id="Phobius"/>
    </source>
</evidence>
<organism evidence="3 4">
    <name type="scientific">Cryoendolithus antarcticus</name>
    <dbReference type="NCBI Taxonomy" id="1507870"/>
    <lineage>
        <taxon>Eukaryota</taxon>
        <taxon>Fungi</taxon>
        <taxon>Dikarya</taxon>
        <taxon>Ascomycota</taxon>
        <taxon>Pezizomycotina</taxon>
        <taxon>Dothideomycetes</taxon>
        <taxon>Dothideomycetidae</taxon>
        <taxon>Cladosporiales</taxon>
        <taxon>Cladosporiaceae</taxon>
        <taxon>Cryoendolithus</taxon>
    </lineage>
</organism>
<dbReference type="InParanoid" id="A0A1V8SC10"/>
<evidence type="ECO:0000256" key="1">
    <source>
        <dbReference type="SAM" id="MobiDB-lite"/>
    </source>
</evidence>
<reference evidence="4" key="1">
    <citation type="submission" date="2017-03" db="EMBL/GenBank/DDBJ databases">
        <title>Genomes of endolithic fungi from Antarctica.</title>
        <authorList>
            <person name="Coleine C."/>
            <person name="Masonjones S."/>
            <person name="Stajich J.E."/>
        </authorList>
    </citation>
    <scope>NUCLEOTIDE SEQUENCE [LARGE SCALE GENOMIC DNA]</scope>
    <source>
        <strain evidence="4">CCFEE 5527</strain>
    </source>
</reference>
<feature type="transmembrane region" description="Helical" evidence="2">
    <location>
        <begin position="56"/>
        <end position="80"/>
    </location>
</feature>
<evidence type="ECO:0000313" key="4">
    <source>
        <dbReference type="Proteomes" id="UP000192596"/>
    </source>
</evidence>
<feature type="transmembrane region" description="Helical" evidence="2">
    <location>
        <begin position="87"/>
        <end position="105"/>
    </location>
</feature>
<feature type="transmembrane region" description="Helical" evidence="2">
    <location>
        <begin position="151"/>
        <end position="171"/>
    </location>
</feature>
<feature type="transmembrane region" description="Helical" evidence="2">
    <location>
        <begin position="563"/>
        <end position="579"/>
    </location>
</feature>
<feature type="transmembrane region" description="Helical" evidence="2">
    <location>
        <begin position="233"/>
        <end position="251"/>
    </location>
</feature>
<feature type="transmembrane region" description="Helical" evidence="2">
    <location>
        <begin position="510"/>
        <end position="529"/>
    </location>
</feature>
<feature type="transmembrane region" description="Helical" evidence="2">
    <location>
        <begin position="353"/>
        <end position="374"/>
    </location>
</feature>
<feature type="transmembrane region" description="Helical" evidence="2">
    <location>
        <begin position="643"/>
        <end position="661"/>
    </location>
</feature>
<dbReference type="EMBL" id="NAJO01000064">
    <property type="protein sequence ID" value="OQN96589.1"/>
    <property type="molecule type" value="Genomic_DNA"/>
</dbReference>
<gene>
    <name evidence="3" type="ORF">B0A48_17019</name>
</gene>
<feature type="transmembrane region" description="Helical" evidence="2">
    <location>
        <begin position="302"/>
        <end position="320"/>
    </location>
</feature>